<protein>
    <submittedName>
        <fullName evidence="2">Uncharacterized protein</fullName>
    </submittedName>
</protein>
<proteinExistence type="predicted"/>
<accession>A0A0R3UIP3</accession>
<reference evidence="2 3" key="1">
    <citation type="submission" date="2018-10" db="EMBL/GenBank/DDBJ databases">
        <authorList>
            <consortium name="Pathogen Informatics"/>
        </authorList>
    </citation>
    <scope>NUCLEOTIDE SEQUENCE [LARGE SCALE GENOMIC DNA]</scope>
</reference>
<dbReference type="Proteomes" id="UP000267029">
    <property type="component" value="Unassembled WGS sequence"/>
</dbReference>
<dbReference type="OrthoDB" id="6260500at2759"/>
<organism evidence="2 3">
    <name type="scientific">Mesocestoides corti</name>
    <name type="common">Flatworm</name>
    <dbReference type="NCBI Taxonomy" id="53468"/>
    <lineage>
        <taxon>Eukaryota</taxon>
        <taxon>Metazoa</taxon>
        <taxon>Spiralia</taxon>
        <taxon>Lophotrochozoa</taxon>
        <taxon>Platyhelminthes</taxon>
        <taxon>Cestoda</taxon>
        <taxon>Eucestoda</taxon>
        <taxon>Cyclophyllidea</taxon>
        <taxon>Mesocestoididae</taxon>
        <taxon>Mesocestoides</taxon>
    </lineage>
</organism>
<keyword evidence="3" id="KW-1185">Reference proteome</keyword>
<name>A0A0R3UIP3_MESCO</name>
<dbReference type="EMBL" id="UXSR01005352">
    <property type="protein sequence ID" value="VDD81315.1"/>
    <property type="molecule type" value="Genomic_DNA"/>
</dbReference>
<evidence type="ECO:0000256" key="1">
    <source>
        <dbReference type="SAM" id="MobiDB-lite"/>
    </source>
</evidence>
<evidence type="ECO:0000313" key="3">
    <source>
        <dbReference type="Proteomes" id="UP000267029"/>
    </source>
</evidence>
<evidence type="ECO:0000313" key="2">
    <source>
        <dbReference type="EMBL" id="VDD81315.1"/>
    </source>
</evidence>
<feature type="region of interest" description="Disordered" evidence="1">
    <location>
        <begin position="247"/>
        <end position="277"/>
    </location>
</feature>
<sequence length="309" mass="34029">MLLQRIKSVAILLRDADLENLARDAEETAARILKNVDRGGSSTTGMYLTEDLLTDSPGLVGTAFSTSTPSLHTLNSNRDEDGKRGPQIKNIQTEAIKAPRHDLEAQLRDIQVKLCRQRAEFEQKRLEMKRKELAYTSNLDAMVEQLKVIVTENASLKQQIEQKDAQIASLGYQVQTVLTKLSQTSCQELYSSLHAGLGTCVVRNTPLPESVTPQPHVPALRQPQTQGADVTLTPNVALFEGLDDDDVTSISSVKPRRHPPTELTGQKGSPSSMTSTSSLKTIDMLQFRKGLAALDDQIAKLRLSLNMDK</sequence>
<feature type="region of interest" description="Disordered" evidence="1">
    <location>
        <begin position="65"/>
        <end position="86"/>
    </location>
</feature>
<dbReference type="AlphaFoldDB" id="A0A0R3UIP3"/>
<gene>
    <name evidence="2" type="ORF">MCOS_LOCUS7318</name>
</gene>
<feature type="compositionally biased region" description="Polar residues" evidence="1">
    <location>
        <begin position="65"/>
        <end position="76"/>
    </location>
</feature>